<dbReference type="GO" id="GO:0008320">
    <property type="term" value="F:protein transmembrane transporter activity"/>
    <property type="evidence" value="ECO:0007669"/>
    <property type="project" value="UniProtKB-UniRule"/>
</dbReference>
<name>A0A9X4BGG6_9GAMM</name>
<dbReference type="GO" id="GO:0009306">
    <property type="term" value="P:protein secretion"/>
    <property type="evidence" value="ECO:0007669"/>
    <property type="project" value="UniProtKB-UniRule"/>
</dbReference>
<sequence>MNAKVEQASGVNATDIVKLVLAAAVGVAGIVGFYYFADTAKILRVLGLLAALVAAGALVVITAPGRALVEFLRKSHLELRKVVWPTRDETIRSTGVIIVVVIIISIILGLIDLLLKVVVMDWLLKL</sequence>
<evidence type="ECO:0000256" key="7">
    <source>
        <dbReference type="ARBA" id="ARBA00023010"/>
    </source>
</evidence>
<feature type="transmembrane region" description="Helical" evidence="9">
    <location>
        <begin position="42"/>
        <end position="69"/>
    </location>
</feature>
<dbReference type="GO" id="GO:0006605">
    <property type="term" value="P:protein targeting"/>
    <property type="evidence" value="ECO:0007669"/>
    <property type="project" value="UniProtKB-UniRule"/>
</dbReference>
<evidence type="ECO:0000256" key="9">
    <source>
        <dbReference type="HAMAP-Rule" id="MF_00422"/>
    </source>
</evidence>
<comment type="function">
    <text evidence="9">Essential subunit of the Sec protein translocation channel SecYEG. Clamps together the 2 halves of SecY. May contact the channel plug during translocation.</text>
</comment>
<comment type="subunit">
    <text evidence="9">Component of the Sec protein translocase complex. Heterotrimer consisting of SecY, SecE and SecG subunits. The heterotrimers can form oligomers, although 1 heterotrimer is thought to be able to translocate proteins. Interacts with the ribosome. Interacts with SecDF, and other proteins may be involved. Interacts with SecA.</text>
</comment>
<evidence type="ECO:0000313" key="11">
    <source>
        <dbReference type="Proteomes" id="UP001139971"/>
    </source>
</evidence>
<evidence type="ECO:0000256" key="4">
    <source>
        <dbReference type="ARBA" id="ARBA00022692"/>
    </source>
</evidence>
<comment type="subcellular location">
    <subcellularLocation>
        <location evidence="1">Membrane</location>
    </subcellularLocation>
</comment>
<dbReference type="InterPro" id="IPR038379">
    <property type="entry name" value="SecE_sf"/>
</dbReference>
<keyword evidence="6 9" id="KW-1133">Transmembrane helix</keyword>
<dbReference type="Gene3D" id="1.20.5.1030">
    <property type="entry name" value="Preprotein translocase secy subunit"/>
    <property type="match status" value="1"/>
</dbReference>
<evidence type="ECO:0000256" key="3">
    <source>
        <dbReference type="ARBA" id="ARBA00022475"/>
    </source>
</evidence>
<feature type="transmembrane region" description="Helical" evidence="9">
    <location>
        <begin position="16"/>
        <end position="36"/>
    </location>
</feature>
<dbReference type="HAMAP" id="MF_00422">
    <property type="entry name" value="SecE"/>
    <property type="match status" value="1"/>
</dbReference>
<gene>
    <name evidence="9 10" type="primary">secE</name>
    <name evidence="10" type="ORF">OD750_003045</name>
</gene>
<dbReference type="RefSeq" id="WP_263542738.1">
    <property type="nucleotide sequence ID" value="NZ_JAOVZO020000003.1"/>
</dbReference>
<dbReference type="InterPro" id="IPR001901">
    <property type="entry name" value="Translocase_SecE/Sec61-g"/>
</dbReference>
<proteinExistence type="inferred from homology"/>
<keyword evidence="7 9" id="KW-0811">Translocation</keyword>
<dbReference type="GO" id="GO:0043952">
    <property type="term" value="P:protein transport by the Sec complex"/>
    <property type="evidence" value="ECO:0007669"/>
    <property type="project" value="UniProtKB-UniRule"/>
</dbReference>
<reference evidence="10" key="1">
    <citation type="submission" date="2023-02" db="EMBL/GenBank/DDBJ databases">
        <title>Tahibacter soli sp. nov. isolated from soil.</title>
        <authorList>
            <person name="Baek J.H."/>
            <person name="Lee J.K."/>
            <person name="Choi D.G."/>
            <person name="Jeon C.O."/>
        </authorList>
    </citation>
    <scope>NUCLEOTIDE SEQUENCE</scope>
    <source>
        <strain evidence="10">BL</strain>
    </source>
</reference>
<comment type="caution">
    <text evidence="10">The sequence shown here is derived from an EMBL/GenBank/DDBJ whole genome shotgun (WGS) entry which is preliminary data.</text>
</comment>
<evidence type="ECO:0000256" key="8">
    <source>
        <dbReference type="ARBA" id="ARBA00023136"/>
    </source>
</evidence>
<dbReference type="PANTHER" id="PTHR33910:SF1">
    <property type="entry name" value="PROTEIN TRANSLOCASE SUBUNIT SECE"/>
    <property type="match status" value="1"/>
</dbReference>
<evidence type="ECO:0000256" key="1">
    <source>
        <dbReference type="ARBA" id="ARBA00004370"/>
    </source>
</evidence>
<keyword evidence="5 9" id="KW-0653">Protein transport</keyword>
<dbReference type="GO" id="GO:0005886">
    <property type="term" value="C:plasma membrane"/>
    <property type="evidence" value="ECO:0007669"/>
    <property type="project" value="UniProtKB-UniRule"/>
</dbReference>
<keyword evidence="2 9" id="KW-0813">Transport</keyword>
<dbReference type="NCBIfam" id="TIGR00964">
    <property type="entry name" value="secE_bact"/>
    <property type="match status" value="1"/>
</dbReference>
<dbReference type="EMBL" id="JAOVZO020000003">
    <property type="protein sequence ID" value="MDC8011516.1"/>
    <property type="molecule type" value="Genomic_DNA"/>
</dbReference>
<evidence type="ECO:0000256" key="2">
    <source>
        <dbReference type="ARBA" id="ARBA00022448"/>
    </source>
</evidence>
<protein>
    <recommendedName>
        <fullName evidence="9">Protein translocase subunit SecE</fullName>
    </recommendedName>
</protein>
<dbReference type="AlphaFoldDB" id="A0A9X4BGG6"/>
<feature type="transmembrane region" description="Helical" evidence="9">
    <location>
        <begin position="90"/>
        <end position="115"/>
    </location>
</feature>
<evidence type="ECO:0000256" key="6">
    <source>
        <dbReference type="ARBA" id="ARBA00022989"/>
    </source>
</evidence>
<keyword evidence="3 9" id="KW-1003">Cell membrane</keyword>
<dbReference type="PRINTS" id="PR01650">
    <property type="entry name" value="SECETRNLCASE"/>
</dbReference>
<organism evidence="10 11">
    <name type="scientific">Tahibacter soli</name>
    <dbReference type="NCBI Taxonomy" id="2983605"/>
    <lineage>
        <taxon>Bacteria</taxon>
        <taxon>Pseudomonadati</taxon>
        <taxon>Pseudomonadota</taxon>
        <taxon>Gammaproteobacteria</taxon>
        <taxon>Lysobacterales</taxon>
        <taxon>Rhodanobacteraceae</taxon>
        <taxon>Tahibacter</taxon>
    </lineage>
</organism>
<keyword evidence="8 9" id="KW-0472">Membrane</keyword>
<dbReference type="InterPro" id="IPR005807">
    <property type="entry name" value="SecE_bac"/>
</dbReference>
<dbReference type="Pfam" id="PF00584">
    <property type="entry name" value="SecE"/>
    <property type="match status" value="1"/>
</dbReference>
<keyword evidence="4 9" id="KW-0812">Transmembrane</keyword>
<accession>A0A9X4BGG6</accession>
<dbReference type="PANTHER" id="PTHR33910">
    <property type="entry name" value="PROTEIN TRANSLOCASE SUBUNIT SECE"/>
    <property type="match status" value="1"/>
</dbReference>
<comment type="caution">
    <text evidence="9">Lacks conserved residue(s) required for the propagation of feature annotation.</text>
</comment>
<keyword evidence="11" id="KW-1185">Reference proteome</keyword>
<dbReference type="GO" id="GO:0065002">
    <property type="term" value="P:intracellular protein transmembrane transport"/>
    <property type="evidence" value="ECO:0007669"/>
    <property type="project" value="UniProtKB-UniRule"/>
</dbReference>
<comment type="similarity">
    <text evidence="9">Belongs to the SecE/SEC61-gamma family.</text>
</comment>
<dbReference type="Proteomes" id="UP001139971">
    <property type="component" value="Unassembled WGS sequence"/>
</dbReference>
<evidence type="ECO:0000313" key="10">
    <source>
        <dbReference type="EMBL" id="MDC8011516.1"/>
    </source>
</evidence>
<evidence type="ECO:0000256" key="5">
    <source>
        <dbReference type="ARBA" id="ARBA00022927"/>
    </source>
</evidence>